<evidence type="ECO:0000313" key="2">
    <source>
        <dbReference type="EMBL" id="SFV63256.1"/>
    </source>
</evidence>
<accession>A0A1W1CBU3</accession>
<gene>
    <name evidence="2" type="ORF">MNB_SV-6-589</name>
</gene>
<evidence type="ECO:0000256" key="1">
    <source>
        <dbReference type="SAM" id="MobiDB-lite"/>
    </source>
</evidence>
<sequence>MKLLLKSFLAIGTILFFVACEDVNTLCMNDGKDTNETVDSNDTTDNNDTVTAPEDESRDGNSKVSYILHRDIKVSLFYVGKDNISSSAWDSDWIGSYGGIDEPDNRDGYNPASFTPNENPFYVALPYNDLDDDGGLRKSESSSIIPWATSSDSIDSSICKNRWVKITVDRRYAYAQWEDVKPNSTDSDYVFGSKAPSDSTNAGIFVSPAVRDYLNIDDNSSVEWQFVDYGSVASGPWKDIETK</sequence>
<dbReference type="AlphaFoldDB" id="A0A1W1CBU3"/>
<feature type="compositionally biased region" description="Low complexity" evidence="1">
    <location>
        <begin position="37"/>
        <end position="51"/>
    </location>
</feature>
<dbReference type="EMBL" id="FPHC01000067">
    <property type="protein sequence ID" value="SFV63256.1"/>
    <property type="molecule type" value="Genomic_DNA"/>
</dbReference>
<organism evidence="2">
    <name type="scientific">hydrothermal vent metagenome</name>
    <dbReference type="NCBI Taxonomy" id="652676"/>
    <lineage>
        <taxon>unclassified sequences</taxon>
        <taxon>metagenomes</taxon>
        <taxon>ecological metagenomes</taxon>
    </lineage>
</organism>
<reference evidence="2" key="1">
    <citation type="submission" date="2016-10" db="EMBL/GenBank/DDBJ databases">
        <authorList>
            <person name="de Groot N.N."/>
        </authorList>
    </citation>
    <scope>NUCLEOTIDE SEQUENCE</scope>
</reference>
<protein>
    <submittedName>
        <fullName evidence="2">Uncharacterized protein</fullName>
    </submittedName>
</protein>
<name>A0A1W1CBU3_9ZZZZ</name>
<proteinExistence type="predicted"/>
<feature type="region of interest" description="Disordered" evidence="1">
    <location>
        <begin position="34"/>
        <end position="60"/>
    </location>
</feature>
<dbReference type="PROSITE" id="PS51257">
    <property type="entry name" value="PROKAR_LIPOPROTEIN"/>
    <property type="match status" value="1"/>
</dbReference>